<dbReference type="OrthoDB" id="688325at2759"/>
<keyword evidence="2" id="KW-1185">Reference proteome</keyword>
<gene>
    <name evidence="1" type="ORF">COLO4_34382</name>
</gene>
<organism evidence="1 2">
    <name type="scientific">Corchorus olitorius</name>
    <dbReference type="NCBI Taxonomy" id="93759"/>
    <lineage>
        <taxon>Eukaryota</taxon>
        <taxon>Viridiplantae</taxon>
        <taxon>Streptophyta</taxon>
        <taxon>Embryophyta</taxon>
        <taxon>Tracheophyta</taxon>
        <taxon>Spermatophyta</taxon>
        <taxon>Magnoliopsida</taxon>
        <taxon>eudicotyledons</taxon>
        <taxon>Gunneridae</taxon>
        <taxon>Pentapetalae</taxon>
        <taxon>rosids</taxon>
        <taxon>malvids</taxon>
        <taxon>Malvales</taxon>
        <taxon>Malvaceae</taxon>
        <taxon>Grewioideae</taxon>
        <taxon>Apeibeae</taxon>
        <taxon>Corchorus</taxon>
    </lineage>
</organism>
<evidence type="ECO:0000313" key="1">
    <source>
        <dbReference type="EMBL" id="OMO58780.1"/>
    </source>
</evidence>
<dbReference type="AlphaFoldDB" id="A0A1R3GL70"/>
<name>A0A1R3GL70_9ROSI</name>
<dbReference type="PANTHER" id="PTHR47718">
    <property type="entry name" value="OS01G0519700 PROTEIN"/>
    <property type="match status" value="1"/>
</dbReference>
<proteinExistence type="predicted"/>
<comment type="caution">
    <text evidence="1">The sequence shown here is derived from an EMBL/GenBank/DDBJ whole genome shotgun (WGS) entry which is preliminary data.</text>
</comment>
<dbReference type="STRING" id="93759.A0A1R3GL70"/>
<reference evidence="2" key="1">
    <citation type="submission" date="2013-09" db="EMBL/GenBank/DDBJ databases">
        <title>Corchorus olitorius genome sequencing.</title>
        <authorList>
            <person name="Alam M."/>
            <person name="Haque M.S."/>
            <person name="Islam M.S."/>
            <person name="Emdad E.M."/>
            <person name="Islam M.M."/>
            <person name="Ahmed B."/>
            <person name="Halim A."/>
            <person name="Hossen Q.M.M."/>
            <person name="Hossain M.Z."/>
            <person name="Ahmed R."/>
            <person name="Khan M.M."/>
            <person name="Islam R."/>
            <person name="Rashid M.M."/>
            <person name="Khan S.A."/>
            <person name="Rahman M.S."/>
            <person name="Alam M."/>
            <person name="Yahiya A.S."/>
            <person name="Khan M.S."/>
            <person name="Azam M.S."/>
            <person name="Haque T."/>
            <person name="Lashkar M.Z.H."/>
            <person name="Akhand A.I."/>
            <person name="Morshed G."/>
            <person name="Roy S."/>
            <person name="Uddin K.S."/>
            <person name="Rabeya T."/>
            <person name="Hossain A.S."/>
            <person name="Chowdhury A."/>
            <person name="Snigdha A.R."/>
            <person name="Mortoza M.S."/>
            <person name="Matin S.A."/>
            <person name="Hoque S.M.E."/>
            <person name="Islam M.K."/>
            <person name="Roy D.K."/>
            <person name="Haider R."/>
            <person name="Moosa M.M."/>
            <person name="Elias S.M."/>
            <person name="Hasan A.M."/>
            <person name="Jahan S."/>
            <person name="Shafiuddin M."/>
            <person name="Mahmood N."/>
            <person name="Shommy N.S."/>
        </authorList>
    </citation>
    <scope>NUCLEOTIDE SEQUENCE [LARGE SCALE GENOMIC DNA]</scope>
    <source>
        <strain evidence="2">cv. O-4</strain>
    </source>
</reference>
<evidence type="ECO:0000313" key="2">
    <source>
        <dbReference type="Proteomes" id="UP000187203"/>
    </source>
</evidence>
<protein>
    <recommendedName>
        <fullName evidence="3">Protein FAR1-RELATED SEQUENCE</fullName>
    </recommendedName>
</protein>
<evidence type="ECO:0008006" key="3">
    <source>
        <dbReference type="Google" id="ProtNLM"/>
    </source>
</evidence>
<dbReference type="PANTHER" id="PTHR47718:SF2">
    <property type="entry name" value="PROTEIN FAR1-RELATED SEQUENCE 5-LIKE"/>
    <property type="match status" value="1"/>
</dbReference>
<dbReference type="EMBL" id="AWUE01022366">
    <property type="protein sequence ID" value="OMO58780.1"/>
    <property type="molecule type" value="Genomic_DNA"/>
</dbReference>
<accession>A0A1R3GL70</accession>
<dbReference type="Proteomes" id="UP000187203">
    <property type="component" value="Unassembled WGS sequence"/>
</dbReference>
<sequence length="98" mass="11267">MTGCGAHMLIKYPKNTGKFQIKEFVADHNHVLHVASCAHMMRSQQKMSKAQAMEVDFVDEYGIKLQSSYELMRIQVGGHDGLSFTKEDMKNYLRSKRQ</sequence>